<evidence type="ECO:0000256" key="5">
    <source>
        <dbReference type="ARBA" id="ARBA00023136"/>
    </source>
</evidence>
<dbReference type="GO" id="GO:0016020">
    <property type="term" value="C:membrane"/>
    <property type="evidence" value="ECO:0007669"/>
    <property type="project" value="UniProtKB-SubCell"/>
</dbReference>
<dbReference type="EMBL" id="LASV01000163">
    <property type="protein sequence ID" value="KKA21950.1"/>
    <property type="molecule type" value="Genomic_DNA"/>
</dbReference>
<reference evidence="8 9" key="1">
    <citation type="submission" date="2015-04" db="EMBL/GenBank/DDBJ databases">
        <authorList>
            <person name="Heijne W.H."/>
            <person name="Fedorova N.D."/>
            <person name="Nierman W.C."/>
            <person name="Vollebregt A.W."/>
            <person name="Zhao Z."/>
            <person name="Wu L."/>
            <person name="Kumar M."/>
            <person name="Stam H."/>
            <person name="van den Berg M.A."/>
            <person name="Pel H.J."/>
        </authorList>
    </citation>
    <scope>NUCLEOTIDE SEQUENCE [LARGE SCALE GENOMIC DNA]</scope>
    <source>
        <strain evidence="8 9">CBS 393.64</strain>
    </source>
</reference>
<dbReference type="GO" id="GO:0022857">
    <property type="term" value="F:transmembrane transporter activity"/>
    <property type="evidence" value="ECO:0007669"/>
    <property type="project" value="InterPro"/>
</dbReference>
<gene>
    <name evidence="8" type="ORF">T310_4012</name>
</gene>
<feature type="transmembrane region" description="Helical" evidence="6">
    <location>
        <begin position="499"/>
        <end position="524"/>
    </location>
</feature>
<proteinExistence type="predicted"/>
<sequence>MGRFRSRLYKTDRARDFEHEQDRYVRMQQIYDTIDRQSFQWVVVFVAGVGFFLDGSGIDQTKLFASNIALPMITYVYWRDDVSSKRSTLINIATLGGTFLGQIMFGFLADKNGRKKMYGVELVLLIAATLGVAMSSTGVDHSMNIFAWLIWWRTLTGIGVGADYPLSAVITSEFAPTKHRARMLATVFFMQPLGQLAGNLVALVVVAVTRRQGDADLARSVDIMWRWVIGIGVVPGVVASLFRFAIPETPRYLLDIDNDPIRAEFDATTLFGEPAPLSPQELDPSWGNMKSMPSTALSRASGSLDGDTLDATNADYTLHPPTMQSPWRMVLADIIHYFWTEGNWRTLVGTSLAWLLLDFGFYGIGLSSPQFLAKTWGSLNLHSPAPSWKTDDSPDANVYDMFFNTSIHAMVILNLGSVVGGLLVIMFSYRLNRVSLQKYGFLALAALFIGLGTMFITVHKEGPIAIVLYIIGQMLFNFGPNATTYMIPAEVFPTRYRATCHGISAASGKLGSILVLIFSAYYNIGTGVGDQQTTRFGWILIVFSAAMFLGAAVTHFFIPTVQKENGQSRLWGGKTETLESLALGRLGESSRSITESSRVSRTCSASISRSNPKDQGPHFKAMLYTLRVGKINK</sequence>
<dbReference type="GeneID" id="25316361"/>
<dbReference type="SUPFAM" id="SSF103473">
    <property type="entry name" value="MFS general substrate transporter"/>
    <property type="match status" value="1"/>
</dbReference>
<feature type="transmembrane region" description="Helical" evidence="6">
    <location>
        <begin position="536"/>
        <end position="558"/>
    </location>
</feature>
<keyword evidence="2" id="KW-0813">Transport</keyword>
<dbReference type="OrthoDB" id="433512at2759"/>
<evidence type="ECO:0000256" key="2">
    <source>
        <dbReference type="ARBA" id="ARBA00022448"/>
    </source>
</evidence>
<dbReference type="PROSITE" id="PS50850">
    <property type="entry name" value="MFS"/>
    <property type="match status" value="1"/>
</dbReference>
<dbReference type="PANTHER" id="PTHR23511">
    <property type="entry name" value="SYNAPTIC VESICLE GLYCOPROTEIN 2"/>
    <property type="match status" value="1"/>
</dbReference>
<dbReference type="Gene3D" id="1.20.1250.20">
    <property type="entry name" value="MFS general substrate transporter like domains"/>
    <property type="match status" value="2"/>
</dbReference>
<feature type="transmembrane region" description="Helical" evidence="6">
    <location>
        <begin position="464"/>
        <end position="487"/>
    </location>
</feature>
<keyword evidence="4 6" id="KW-1133">Transmembrane helix</keyword>
<keyword evidence="3 6" id="KW-0812">Transmembrane</keyword>
<keyword evidence="9" id="KW-1185">Reference proteome</keyword>
<dbReference type="PANTHER" id="PTHR23511:SF34">
    <property type="entry name" value="SYNAPTIC VESICLE GLYCOPROTEIN 2"/>
    <property type="match status" value="1"/>
</dbReference>
<feature type="transmembrane region" description="Helical" evidence="6">
    <location>
        <begin position="88"/>
        <end position="108"/>
    </location>
</feature>
<dbReference type="PROSITE" id="PS00217">
    <property type="entry name" value="SUGAR_TRANSPORT_2"/>
    <property type="match status" value="1"/>
</dbReference>
<dbReference type="InterPro" id="IPR020846">
    <property type="entry name" value="MFS_dom"/>
</dbReference>
<feature type="transmembrane region" description="Helical" evidence="6">
    <location>
        <begin position="120"/>
        <end position="139"/>
    </location>
</feature>
<keyword evidence="5 6" id="KW-0472">Membrane</keyword>
<name>A0A0F4YV17_RASE3</name>
<dbReference type="AlphaFoldDB" id="A0A0F4YV17"/>
<feature type="transmembrane region" description="Helical" evidence="6">
    <location>
        <begin position="227"/>
        <end position="246"/>
    </location>
</feature>
<dbReference type="InterPro" id="IPR005829">
    <property type="entry name" value="Sugar_transporter_CS"/>
</dbReference>
<comment type="subcellular location">
    <subcellularLocation>
        <location evidence="1">Membrane</location>
        <topology evidence="1">Multi-pass membrane protein</topology>
    </subcellularLocation>
</comment>
<accession>A0A0F4YV17</accession>
<evidence type="ECO:0000259" key="7">
    <source>
        <dbReference type="PROSITE" id="PS50850"/>
    </source>
</evidence>
<dbReference type="InterPro" id="IPR036259">
    <property type="entry name" value="MFS_trans_sf"/>
</dbReference>
<evidence type="ECO:0000313" key="8">
    <source>
        <dbReference type="EMBL" id="KKA21950.1"/>
    </source>
</evidence>
<feature type="domain" description="Major facilitator superfamily (MFS) profile" evidence="7">
    <location>
        <begin position="43"/>
        <end position="562"/>
    </location>
</feature>
<dbReference type="Proteomes" id="UP000053958">
    <property type="component" value="Unassembled WGS sequence"/>
</dbReference>
<evidence type="ECO:0000256" key="4">
    <source>
        <dbReference type="ARBA" id="ARBA00022989"/>
    </source>
</evidence>
<dbReference type="InterPro" id="IPR005828">
    <property type="entry name" value="MFS_sugar_transport-like"/>
</dbReference>
<evidence type="ECO:0000256" key="6">
    <source>
        <dbReference type="SAM" id="Phobius"/>
    </source>
</evidence>
<feature type="transmembrane region" description="Helical" evidence="6">
    <location>
        <begin position="407"/>
        <end position="427"/>
    </location>
</feature>
<evidence type="ECO:0000256" key="1">
    <source>
        <dbReference type="ARBA" id="ARBA00004141"/>
    </source>
</evidence>
<protein>
    <submittedName>
        <fullName evidence="8">Phosphate transporter</fullName>
    </submittedName>
</protein>
<organism evidence="8 9">
    <name type="scientific">Rasamsonia emersonii (strain ATCC 16479 / CBS 393.64 / IMI 116815)</name>
    <dbReference type="NCBI Taxonomy" id="1408163"/>
    <lineage>
        <taxon>Eukaryota</taxon>
        <taxon>Fungi</taxon>
        <taxon>Dikarya</taxon>
        <taxon>Ascomycota</taxon>
        <taxon>Pezizomycotina</taxon>
        <taxon>Eurotiomycetes</taxon>
        <taxon>Eurotiomycetidae</taxon>
        <taxon>Eurotiales</taxon>
        <taxon>Trichocomaceae</taxon>
        <taxon>Rasamsonia</taxon>
    </lineage>
</organism>
<feature type="transmembrane region" description="Helical" evidence="6">
    <location>
        <begin position="352"/>
        <end position="372"/>
    </location>
</feature>
<dbReference type="Pfam" id="PF00083">
    <property type="entry name" value="Sugar_tr"/>
    <property type="match status" value="2"/>
</dbReference>
<feature type="transmembrane region" description="Helical" evidence="6">
    <location>
        <begin position="39"/>
        <end position="58"/>
    </location>
</feature>
<feature type="transmembrane region" description="Helical" evidence="6">
    <location>
        <begin position="439"/>
        <end position="458"/>
    </location>
</feature>
<feature type="transmembrane region" description="Helical" evidence="6">
    <location>
        <begin position="187"/>
        <end position="207"/>
    </location>
</feature>
<evidence type="ECO:0000256" key="3">
    <source>
        <dbReference type="ARBA" id="ARBA00022692"/>
    </source>
</evidence>
<comment type="caution">
    <text evidence="8">The sequence shown here is derived from an EMBL/GenBank/DDBJ whole genome shotgun (WGS) entry which is preliminary data.</text>
</comment>
<feature type="transmembrane region" description="Helical" evidence="6">
    <location>
        <begin position="145"/>
        <end position="166"/>
    </location>
</feature>
<evidence type="ECO:0000313" key="9">
    <source>
        <dbReference type="Proteomes" id="UP000053958"/>
    </source>
</evidence>
<dbReference type="STRING" id="1408163.A0A0F4YV17"/>
<dbReference type="RefSeq" id="XP_013328562.1">
    <property type="nucleotide sequence ID" value="XM_013473108.1"/>
</dbReference>